<dbReference type="InterPro" id="IPR050595">
    <property type="entry name" value="Bact_response_regulator"/>
</dbReference>
<dbReference type="RefSeq" id="WP_041045828.1">
    <property type="nucleotide sequence ID" value="NZ_JXAK01000004.1"/>
</dbReference>
<accession>A0ABR5ANA4</accession>
<organism evidence="4 5">
    <name type="scientific">Gordoniibacillus kamchatkensis</name>
    <dbReference type="NCBI Taxonomy" id="1590651"/>
    <lineage>
        <taxon>Bacteria</taxon>
        <taxon>Bacillati</taxon>
        <taxon>Bacillota</taxon>
        <taxon>Bacilli</taxon>
        <taxon>Bacillales</taxon>
        <taxon>Paenibacillaceae</taxon>
        <taxon>Gordoniibacillus</taxon>
    </lineage>
</organism>
<proteinExistence type="predicted"/>
<protein>
    <submittedName>
        <fullName evidence="4">Histidine kinase</fullName>
    </submittedName>
</protein>
<keyword evidence="4" id="KW-0418">Kinase</keyword>
<keyword evidence="4" id="KW-0808">Transferase</keyword>
<feature type="modified residue" description="4-aspartylphosphate" evidence="2">
    <location>
        <position position="52"/>
    </location>
</feature>
<feature type="domain" description="Response regulatory" evidence="3">
    <location>
        <begin position="3"/>
        <end position="119"/>
    </location>
</feature>
<dbReference type="EMBL" id="JXAK01000004">
    <property type="protein sequence ID" value="KIL42010.1"/>
    <property type="molecule type" value="Genomic_DNA"/>
</dbReference>
<dbReference type="InterPro" id="IPR001789">
    <property type="entry name" value="Sig_transdc_resp-reg_receiver"/>
</dbReference>
<name>A0ABR5ANA4_9BACL</name>
<gene>
    <name evidence="4" type="ORF">SD70_03930</name>
</gene>
<dbReference type="PANTHER" id="PTHR44591:SF3">
    <property type="entry name" value="RESPONSE REGULATORY DOMAIN-CONTAINING PROTEIN"/>
    <property type="match status" value="1"/>
</dbReference>
<dbReference type="CDD" id="cd17574">
    <property type="entry name" value="REC_OmpR"/>
    <property type="match status" value="1"/>
</dbReference>
<evidence type="ECO:0000313" key="5">
    <source>
        <dbReference type="Proteomes" id="UP000031967"/>
    </source>
</evidence>
<dbReference type="GO" id="GO:0016301">
    <property type="term" value="F:kinase activity"/>
    <property type="evidence" value="ECO:0007669"/>
    <property type="project" value="UniProtKB-KW"/>
</dbReference>
<evidence type="ECO:0000256" key="1">
    <source>
        <dbReference type="ARBA" id="ARBA00022553"/>
    </source>
</evidence>
<reference evidence="4 5" key="1">
    <citation type="submission" date="2014-12" db="EMBL/GenBank/DDBJ databases">
        <title>Draft genome sequence of Paenibacillus kamchatkensis strain B-2647.</title>
        <authorList>
            <person name="Karlyshev A.V."/>
            <person name="Kudryashova E.B."/>
        </authorList>
    </citation>
    <scope>NUCLEOTIDE SEQUENCE [LARGE SCALE GENOMIC DNA]</scope>
    <source>
        <strain evidence="4 5">VKM B-2647</strain>
    </source>
</reference>
<dbReference type="Proteomes" id="UP000031967">
    <property type="component" value="Unassembled WGS sequence"/>
</dbReference>
<evidence type="ECO:0000256" key="2">
    <source>
        <dbReference type="PROSITE-ProRule" id="PRU00169"/>
    </source>
</evidence>
<keyword evidence="5" id="KW-1185">Reference proteome</keyword>
<dbReference type="PANTHER" id="PTHR44591">
    <property type="entry name" value="STRESS RESPONSE REGULATOR PROTEIN 1"/>
    <property type="match status" value="1"/>
</dbReference>
<dbReference type="Pfam" id="PF00072">
    <property type="entry name" value="Response_reg"/>
    <property type="match status" value="1"/>
</dbReference>
<evidence type="ECO:0000259" key="3">
    <source>
        <dbReference type="PROSITE" id="PS50110"/>
    </source>
</evidence>
<dbReference type="InterPro" id="IPR011006">
    <property type="entry name" value="CheY-like_superfamily"/>
</dbReference>
<dbReference type="Gene3D" id="3.40.50.2300">
    <property type="match status" value="1"/>
</dbReference>
<dbReference type="SUPFAM" id="SSF52172">
    <property type="entry name" value="CheY-like"/>
    <property type="match status" value="1"/>
</dbReference>
<comment type="caution">
    <text evidence="4">The sequence shown here is derived from an EMBL/GenBank/DDBJ whole genome shotgun (WGS) entry which is preliminary data.</text>
</comment>
<sequence length="120" mass="13478">MAKILIADDESVLRMLIRDTLEDEGHEIEEASDGAEALEMLAEREYDLLVLDYMMPRMTGIEVIAELARRSEPGRMKILMLTAKSQQSDQEQIRASGADAFMAKPFSPAELARLVEEMCS</sequence>
<dbReference type="SMART" id="SM00448">
    <property type="entry name" value="REC"/>
    <property type="match status" value="1"/>
</dbReference>
<dbReference type="PROSITE" id="PS50110">
    <property type="entry name" value="RESPONSE_REGULATORY"/>
    <property type="match status" value="1"/>
</dbReference>
<evidence type="ECO:0000313" key="4">
    <source>
        <dbReference type="EMBL" id="KIL42010.1"/>
    </source>
</evidence>
<keyword evidence="1 2" id="KW-0597">Phosphoprotein</keyword>